<dbReference type="NCBIfam" id="NF003816">
    <property type="entry name" value="PRK05406.1-5"/>
    <property type="match status" value="1"/>
</dbReference>
<dbReference type="PANTHER" id="PTHR30292:SF0">
    <property type="entry name" value="5-OXOPROLINASE SUBUNIT A"/>
    <property type="match status" value="1"/>
</dbReference>
<dbReference type="NCBIfam" id="NF003814">
    <property type="entry name" value="PRK05406.1-3"/>
    <property type="match status" value="1"/>
</dbReference>
<accession>A0A3B0U002</accession>
<dbReference type="Pfam" id="PF03746">
    <property type="entry name" value="LamB_YcsF"/>
    <property type="match status" value="1"/>
</dbReference>
<dbReference type="InterPro" id="IPR005501">
    <property type="entry name" value="LamB/YcsF/PxpA-like"/>
</dbReference>
<dbReference type="GO" id="GO:0005975">
    <property type="term" value="P:carbohydrate metabolic process"/>
    <property type="evidence" value="ECO:0007669"/>
    <property type="project" value="InterPro"/>
</dbReference>
<protein>
    <submittedName>
        <fullName evidence="1">Lactam utilization protein LamB</fullName>
    </submittedName>
</protein>
<dbReference type="PANTHER" id="PTHR30292">
    <property type="entry name" value="UNCHARACTERIZED PROTEIN YBGL-RELATED"/>
    <property type="match status" value="1"/>
</dbReference>
<gene>
    <name evidence="1" type="ORF">MNBD_ALPHA11-878</name>
</gene>
<dbReference type="EMBL" id="UOEQ01000245">
    <property type="protein sequence ID" value="VAW19952.1"/>
    <property type="molecule type" value="Genomic_DNA"/>
</dbReference>
<dbReference type="InterPro" id="IPR011330">
    <property type="entry name" value="Glyco_hydro/deAcase_b/a-brl"/>
</dbReference>
<evidence type="ECO:0000313" key="1">
    <source>
        <dbReference type="EMBL" id="VAW19952.1"/>
    </source>
</evidence>
<dbReference type="CDD" id="cd10787">
    <property type="entry name" value="LamB_YcsF_like"/>
    <property type="match status" value="1"/>
</dbReference>
<dbReference type="Gene3D" id="3.20.20.370">
    <property type="entry name" value="Glycoside hydrolase/deacetylase"/>
    <property type="match status" value="1"/>
</dbReference>
<organism evidence="1">
    <name type="scientific">hydrothermal vent metagenome</name>
    <dbReference type="NCBI Taxonomy" id="652676"/>
    <lineage>
        <taxon>unclassified sequences</taxon>
        <taxon>metagenomes</taxon>
        <taxon>ecological metagenomes</taxon>
    </lineage>
</organism>
<sequence length="251" mass="26964">MKSIDLNADLGEGMGFDKELLEIISSASIACGGHAGDDETMAKTLTAAKKANVVTGAHPGFEDRKNFGRKQLDISASQMGEITVEQIKTICTIADEVGQKISYVKLHGALYNLASKDFAYAKTIFSAIKKFDKSLAILAMDNSAQLRAAKELGFKTIHEAFADRAYQKNGLLLSRKFDGAVFDRVEMAVDQVLSIAQNNKITSYDGFEISSSANSICLHGDNKAALKLANAIKLALENAGIKIAAPVLNQD</sequence>
<dbReference type="SUPFAM" id="SSF88713">
    <property type="entry name" value="Glycoside hydrolase/deacetylase"/>
    <property type="match status" value="1"/>
</dbReference>
<reference evidence="1" key="1">
    <citation type="submission" date="2018-06" db="EMBL/GenBank/DDBJ databases">
        <authorList>
            <person name="Zhirakovskaya E."/>
        </authorList>
    </citation>
    <scope>NUCLEOTIDE SEQUENCE</scope>
</reference>
<name>A0A3B0U002_9ZZZZ</name>
<dbReference type="AlphaFoldDB" id="A0A3B0U002"/>
<proteinExistence type="predicted"/>